<protein>
    <submittedName>
        <fullName evidence="6">FAD-dependent oxidoreductase</fullName>
    </submittedName>
</protein>
<evidence type="ECO:0000313" key="6">
    <source>
        <dbReference type="EMBL" id="HJA93295.1"/>
    </source>
</evidence>
<keyword evidence="2" id="KW-0479">Metal-binding</keyword>
<name>A0A9D2I6L8_9FIRM</name>
<organism evidence="6 7">
    <name type="scientific">Candidatus Eisenbergiella merdipullorum</name>
    <dbReference type="NCBI Taxonomy" id="2838553"/>
    <lineage>
        <taxon>Bacteria</taxon>
        <taxon>Bacillati</taxon>
        <taxon>Bacillota</taxon>
        <taxon>Clostridia</taxon>
        <taxon>Lachnospirales</taxon>
        <taxon>Lachnospiraceae</taxon>
        <taxon>Eisenbergiella</taxon>
    </lineage>
</organism>
<evidence type="ECO:0000256" key="3">
    <source>
        <dbReference type="ARBA" id="ARBA00023002"/>
    </source>
</evidence>
<dbReference type="GO" id="GO:0016491">
    <property type="term" value="F:oxidoreductase activity"/>
    <property type="evidence" value="ECO:0007669"/>
    <property type="project" value="UniProtKB-KW"/>
</dbReference>
<keyword evidence="1" id="KW-0004">4Fe-4S</keyword>
<proteinExistence type="predicted"/>
<dbReference type="GO" id="GO:0051539">
    <property type="term" value="F:4 iron, 4 sulfur cluster binding"/>
    <property type="evidence" value="ECO:0007669"/>
    <property type="project" value="UniProtKB-KW"/>
</dbReference>
<evidence type="ECO:0000256" key="2">
    <source>
        <dbReference type="ARBA" id="ARBA00022723"/>
    </source>
</evidence>
<keyword evidence="4" id="KW-0408">Iron</keyword>
<dbReference type="GO" id="GO:0046872">
    <property type="term" value="F:metal ion binding"/>
    <property type="evidence" value="ECO:0007669"/>
    <property type="project" value="UniProtKB-KW"/>
</dbReference>
<comment type="caution">
    <text evidence="6">The sequence shown here is derived from an EMBL/GenBank/DDBJ whole genome shotgun (WGS) entry which is preliminary data.</text>
</comment>
<evidence type="ECO:0000256" key="5">
    <source>
        <dbReference type="ARBA" id="ARBA00023014"/>
    </source>
</evidence>
<dbReference type="Proteomes" id="UP000886858">
    <property type="component" value="Unassembled WGS sequence"/>
</dbReference>
<reference evidence="6" key="1">
    <citation type="journal article" date="2021" name="PeerJ">
        <title>Extensive microbial diversity within the chicken gut microbiome revealed by metagenomics and culture.</title>
        <authorList>
            <person name="Gilroy R."/>
            <person name="Ravi A."/>
            <person name="Getino M."/>
            <person name="Pursley I."/>
            <person name="Horton D.L."/>
            <person name="Alikhan N.F."/>
            <person name="Baker D."/>
            <person name="Gharbi K."/>
            <person name="Hall N."/>
            <person name="Watson M."/>
            <person name="Adriaenssens E.M."/>
            <person name="Foster-Nyarko E."/>
            <person name="Jarju S."/>
            <person name="Secka A."/>
            <person name="Antonio M."/>
            <person name="Oren A."/>
            <person name="Chaudhuri R.R."/>
            <person name="La Ragione R."/>
            <person name="Hildebrand F."/>
            <person name="Pallen M.J."/>
        </authorList>
    </citation>
    <scope>NUCLEOTIDE SEQUENCE</scope>
    <source>
        <strain evidence="6">CHK179-7159</strain>
    </source>
</reference>
<accession>A0A9D2I6L8</accession>
<dbReference type="Gene3D" id="3.50.50.60">
    <property type="entry name" value="FAD/NAD(P)-binding domain"/>
    <property type="match status" value="1"/>
</dbReference>
<keyword evidence="5" id="KW-0411">Iron-sulfur</keyword>
<keyword evidence="3" id="KW-0560">Oxidoreductase</keyword>
<gene>
    <name evidence="6" type="ORF">H9717_09330</name>
</gene>
<evidence type="ECO:0000256" key="1">
    <source>
        <dbReference type="ARBA" id="ARBA00022485"/>
    </source>
</evidence>
<reference evidence="6" key="2">
    <citation type="submission" date="2021-04" db="EMBL/GenBank/DDBJ databases">
        <authorList>
            <person name="Gilroy R."/>
        </authorList>
    </citation>
    <scope>NUCLEOTIDE SEQUENCE</scope>
    <source>
        <strain evidence="6">CHK179-7159</strain>
    </source>
</reference>
<evidence type="ECO:0000313" key="7">
    <source>
        <dbReference type="Proteomes" id="UP000886858"/>
    </source>
</evidence>
<dbReference type="InterPro" id="IPR036188">
    <property type="entry name" value="FAD/NAD-bd_sf"/>
</dbReference>
<dbReference type="SUPFAM" id="SSF51905">
    <property type="entry name" value="FAD/NAD(P)-binding domain"/>
    <property type="match status" value="1"/>
</dbReference>
<dbReference type="InterPro" id="IPR039650">
    <property type="entry name" value="HdrA-like"/>
</dbReference>
<dbReference type="PANTHER" id="PTHR43498:SF1">
    <property type="entry name" value="COB--COM HETERODISULFIDE REDUCTASE IRON-SULFUR SUBUNIT A"/>
    <property type="match status" value="1"/>
</dbReference>
<evidence type="ECO:0000256" key="4">
    <source>
        <dbReference type="ARBA" id="ARBA00023004"/>
    </source>
</evidence>
<dbReference type="PANTHER" id="PTHR43498">
    <property type="entry name" value="FERREDOXIN:COB-COM HETERODISULFIDE REDUCTASE SUBUNIT A"/>
    <property type="match status" value="1"/>
</dbReference>
<sequence length="430" mass="46263">MVTISKMEKEILVSREVDVLVIGSGPAGSAAAINAARNGAKTLLVEYMSIPGGISTSGLMSHYTGTVDSSLYREVLQRMAEDDQMAAKGISATVIDPTSMTLAWIELLEESGAEMLFYTMACEAIVEDHVVKGVVIQNKSGRSAILSKVVIDATGDGDIAASAGVPYIKGRESDGAMQPATLMFKVAGVDMEHAVFPGSFETTVPTKKGELQALAKKLLPHPAGHVLLYKSTHDGIVTVNMTNAIGIDGTTAEGMTQAEITCRKQIPAIIEFLHEYVPGYENCYVISTASLIGIRETRHLKGLYTLTETDILERRQFEDYVVKGAEFNFDVHNMTGGSLDKTGVQAKFPKDVKYTIPYRCFVPEEIDGLLFAGRNISGTHMAHSNYRAMPICLAMGEAVGIAAAISVKKGIAPRYVNAAEIQECLAKDDQ</sequence>
<dbReference type="AlphaFoldDB" id="A0A9D2I6L8"/>
<dbReference type="EMBL" id="DWYY01000101">
    <property type="protein sequence ID" value="HJA93295.1"/>
    <property type="molecule type" value="Genomic_DNA"/>
</dbReference>
<dbReference type="Pfam" id="PF12831">
    <property type="entry name" value="FAD_oxidored"/>
    <property type="match status" value="1"/>
</dbReference>